<keyword evidence="3 6" id="KW-0249">Electron transport</keyword>
<dbReference type="PANTHER" id="PTHR10617">
    <property type="entry name" value="ELECTRON TRANSFER FLAVOPROTEIN-UBIQUINONE OXIDOREDUCTASE"/>
    <property type="match status" value="1"/>
</dbReference>
<comment type="function">
    <text evidence="6">Accepts electrons from ETF and reduces ubiquinone.</text>
</comment>
<evidence type="ECO:0000256" key="2">
    <source>
        <dbReference type="ARBA" id="ARBA00022723"/>
    </source>
</evidence>
<keyword evidence="6" id="KW-0830">Ubiquinone</keyword>
<dbReference type="InterPro" id="IPR040156">
    <property type="entry name" value="ETF-QO"/>
</dbReference>
<gene>
    <name evidence="8" type="ORF">HAX54_048902</name>
</gene>
<feature type="domain" description="ETF-QO/FixX C-terminal" evidence="7">
    <location>
        <begin position="82"/>
        <end position="184"/>
    </location>
</feature>
<evidence type="ECO:0000313" key="9">
    <source>
        <dbReference type="Proteomes" id="UP000823775"/>
    </source>
</evidence>
<dbReference type="Gene3D" id="3.30.70.20">
    <property type="match status" value="1"/>
</dbReference>
<protein>
    <recommendedName>
        <fullName evidence="6">Electron transfer flavoprotein-ubiquinone oxidoreductase</fullName>
        <shortName evidence="6">ETF-QO</shortName>
        <ecNumber evidence="6">1.5.5.1</ecNumber>
    </recommendedName>
</protein>
<comment type="cofactor">
    <cofactor evidence="6">
        <name>FAD</name>
        <dbReference type="ChEBI" id="CHEBI:57692"/>
    </cofactor>
</comment>
<dbReference type="EMBL" id="JACEIK010008167">
    <property type="protein sequence ID" value="MCE3051094.1"/>
    <property type="molecule type" value="Genomic_DNA"/>
</dbReference>
<dbReference type="Pfam" id="PF05187">
    <property type="entry name" value="Fer4_ETF_QO"/>
    <property type="match status" value="1"/>
</dbReference>
<dbReference type="Proteomes" id="UP000823775">
    <property type="component" value="Unassembled WGS sequence"/>
</dbReference>
<evidence type="ECO:0000256" key="6">
    <source>
        <dbReference type="RuleBase" id="RU366068"/>
    </source>
</evidence>
<name>A0ABS8WPK6_DATST</name>
<dbReference type="PANTHER" id="PTHR10617:SF107">
    <property type="entry name" value="ELECTRON TRANSFER FLAVOPROTEIN-UBIQUINONE OXIDOREDUCTASE, MITOCHONDRIAL"/>
    <property type="match status" value="1"/>
</dbReference>
<evidence type="ECO:0000256" key="3">
    <source>
        <dbReference type="ARBA" id="ARBA00022982"/>
    </source>
</evidence>
<dbReference type="InterPro" id="IPR007859">
    <property type="entry name" value="ETF-QO/FixX_C"/>
</dbReference>
<comment type="caution">
    <text evidence="8">The sequence shown here is derived from an EMBL/GenBank/DDBJ whole genome shotgun (WGS) entry which is preliminary data.</text>
</comment>
<proteinExistence type="predicted"/>
<evidence type="ECO:0000313" key="8">
    <source>
        <dbReference type="EMBL" id="MCE3051094.1"/>
    </source>
</evidence>
<keyword evidence="5 6" id="KW-0411">Iron-sulfur</keyword>
<keyword evidence="6" id="KW-0560">Oxidoreductase</keyword>
<accession>A0ABS8WPK6</accession>
<keyword evidence="6" id="KW-0285">Flavoprotein</keyword>
<dbReference type="SUPFAM" id="SSF54862">
    <property type="entry name" value="4Fe-4S ferredoxins"/>
    <property type="match status" value="1"/>
</dbReference>
<comment type="catalytic activity">
    <reaction evidence="6">
        <text>a ubiquinone + reduced [electron-transfer flavoprotein] = a ubiquinol + oxidized [electron-transfer flavoprotein] + H(+)</text>
        <dbReference type="Rhea" id="RHEA:24052"/>
        <dbReference type="Rhea" id="RHEA-COMP:9565"/>
        <dbReference type="Rhea" id="RHEA-COMP:9566"/>
        <dbReference type="Rhea" id="RHEA-COMP:10685"/>
        <dbReference type="Rhea" id="RHEA-COMP:10686"/>
        <dbReference type="ChEBI" id="CHEBI:15378"/>
        <dbReference type="ChEBI" id="CHEBI:16389"/>
        <dbReference type="ChEBI" id="CHEBI:17976"/>
        <dbReference type="ChEBI" id="CHEBI:57692"/>
        <dbReference type="ChEBI" id="CHEBI:58307"/>
        <dbReference type="EC" id="1.5.5.1"/>
    </reaction>
</comment>
<keyword evidence="1 6" id="KW-0813">Transport</keyword>
<evidence type="ECO:0000256" key="4">
    <source>
        <dbReference type="ARBA" id="ARBA00023004"/>
    </source>
</evidence>
<evidence type="ECO:0000259" key="7">
    <source>
        <dbReference type="Pfam" id="PF05187"/>
    </source>
</evidence>
<evidence type="ECO:0000256" key="5">
    <source>
        <dbReference type="ARBA" id="ARBA00023014"/>
    </source>
</evidence>
<dbReference type="EC" id="1.5.5.1" evidence="6"/>
<organism evidence="8 9">
    <name type="scientific">Datura stramonium</name>
    <name type="common">Jimsonweed</name>
    <name type="synonym">Common thornapple</name>
    <dbReference type="NCBI Taxonomy" id="4076"/>
    <lineage>
        <taxon>Eukaryota</taxon>
        <taxon>Viridiplantae</taxon>
        <taxon>Streptophyta</taxon>
        <taxon>Embryophyta</taxon>
        <taxon>Tracheophyta</taxon>
        <taxon>Spermatophyta</taxon>
        <taxon>Magnoliopsida</taxon>
        <taxon>eudicotyledons</taxon>
        <taxon>Gunneridae</taxon>
        <taxon>Pentapetalae</taxon>
        <taxon>asterids</taxon>
        <taxon>lamiids</taxon>
        <taxon>Solanales</taxon>
        <taxon>Solanaceae</taxon>
        <taxon>Solanoideae</taxon>
        <taxon>Datureae</taxon>
        <taxon>Datura</taxon>
    </lineage>
</organism>
<sequence>MHGHNVGVLELFCESPFNGHVAHGLSIACENVFSPPYVFFWIFLPLQLSPKPYGTSVSMSLTHHYPQEAQLFSPIEYPKPDGAVSFDVPTSLYRSNTNHDHDQPSHLHLRDPTVPENVNLPKYAGPEARYCPARVYEYIPDETGDLKLQINAQNCLHCKACSIKDPRQNIEWTVPEGGGGPGYTIM</sequence>
<keyword evidence="6" id="KW-0274">FAD</keyword>
<keyword evidence="2 6" id="KW-0479">Metal-binding</keyword>
<evidence type="ECO:0000256" key="1">
    <source>
        <dbReference type="ARBA" id="ARBA00022448"/>
    </source>
</evidence>
<keyword evidence="9" id="KW-1185">Reference proteome</keyword>
<reference evidence="8 9" key="1">
    <citation type="journal article" date="2021" name="BMC Genomics">
        <title>Datura genome reveals duplications of psychoactive alkaloid biosynthetic genes and high mutation rate following tissue culture.</title>
        <authorList>
            <person name="Rajewski A."/>
            <person name="Carter-House D."/>
            <person name="Stajich J."/>
            <person name="Litt A."/>
        </authorList>
    </citation>
    <scope>NUCLEOTIDE SEQUENCE [LARGE SCALE GENOMIC DNA]</scope>
    <source>
        <strain evidence="8">AR-01</strain>
    </source>
</reference>
<comment type="cofactor">
    <cofactor evidence="6">
        <name>[4Fe-4S] cluster</name>
        <dbReference type="ChEBI" id="CHEBI:49883"/>
    </cofactor>
    <text evidence="6">Binds 1 [4Fe-4S] cluster.</text>
</comment>
<keyword evidence="4 6" id="KW-0408">Iron</keyword>